<dbReference type="PATRIC" id="fig|1423810.4.peg.627"/>
<reference evidence="3 4" key="1">
    <citation type="journal article" date="2015" name="Genome Announc.">
        <title>Expanding the biotechnology potential of lactobacilli through comparative genomics of 213 strains and associated genera.</title>
        <authorList>
            <person name="Sun Z."/>
            <person name="Harris H.M."/>
            <person name="McCann A."/>
            <person name="Guo C."/>
            <person name="Argimon S."/>
            <person name="Zhang W."/>
            <person name="Yang X."/>
            <person name="Jeffery I.B."/>
            <person name="Cooney J.C."/>
            <person name="Kagawa T.F."/>
            <person name="Liu W."/>
            <person name="Song Y."/>
            <person name="Salvetti E."/>
            <person name="Wrobel A."/>
            <person name="Rasinkangas P."/>
            <person name="Parkhill J."/>
            <person name="Rea M.C."/>
            <person name="O'Sullivan O."/>
            <person name="Ritari J."/>
            <person name="Douillard F.P."/>
            <person name="Paul Ross R."/>
            <person name="Yang R."/>
            <person name="Briner A.E."/>
            <person name="Felis G.E."/>
            <person name="de Vos W.M."/>
            <person name="Barrangou R."/>
            <person name="Klaenhammer T.R."/>
            <person name="Caufield P.W."/>
            <person name="Cui Y."/>
            <person name="Zhang H."/>
            <person name="O'Toole P.W."/>
        </authorList>
    </citation>
    <scope>NUCLEOTIDE SEQUENCE [LARGE SCALE GENOMIC DNA]</scope>
    <source>
        <strain evidence="3 4">DSM 22698</strain>
    </source>
</reference>
<accession>A0A0R2C947</accession>
<dbReference type="Gene3D" id="2.40.260.10">
    <property type="entry name" value="Sortase"/>
    <property type="match status" value="1"/>
</dbReference>
<dbReference type="AlphaFoldDB" id="A0A0R2C947"/>
<dbReference type="EMBL" id="AYZK01000001">
    <property type="protein sequence ID" value="KRM88317.1"/>
    <property type="molecule type" value="Genomic_DNA"/>
</dbReference>
<feature type="compositionally biased region" description="Low complexity" evidence="2">
    <location>
        <begin position="113"/>
        <end position="165"/>
    </location>
</feature>
<feature type="region of interest" description="Disordered" evidence="2">
    <location>
        <begin position="86"/>
        <end position="165"/>
    </location>
</feature>
<dbReference type="SUPFAM" id="SSF63817">
    <property type="entry name" value="Sortase"/>
    <property type="match status" value="1"/>
</dbReference>
<dbReference type="InterPro" id="IPR023365">
    <property type="entry name" value="Sortase_dom-sf"/>
</dbReference>
<proteinExistence type="predicted"/>
<evidence type="ECO:0000256" key="1">
    <source>
        <dbReference type="ARBA" id="ARBA00022801"/>
    </source>
</evidence>
<keyword evidence="4" id="KW-1185">Reference proteome</keyword>
<evidence type="ECO:0008006" key="5">
    <source>
        <dbReference type="Google" id="ProtNLM"/>
    </source>
</evidence>
<dbReference type="InterPro" id="IPR005754">
    <property type="entry name" value="Sortase"/>
</dbReference>
<comment type="caution">
    <text evidence="3">The sequence shown here is derived from an EMBL/GenBank/DDBJ whole genome shotgun (WGS) entry which is preliminary data.</text>
</comment>
<gene>
    <name evidence="3" type="ORF">FD19_GL000611</name>
</gene>
<sequence>MSLGVLFMKTKYAVLGTVTLMVASVGLWVGQPHAQTQSPVVTRTSRFQPPAPTDNLLAHALMQRRAQQQATKQAVSVQLANKNAATQAHGQGNAKTVPAGQIHGATTSTKNVSSSSQTTASGATSPTAGTTTAAKPATSTPAPSATRAPAQHAPTPAPTPRAAGPRISFLGITMPVLQGSMSATTAPAGNYVETWGGQTRLSVSDGQSTHIIGHNTSNFGAIIQLGVGSAVTVTDVNGQVRTYHVTSTADVNDQGYDVHTGRDEWNHIVSASQGEQIVLQTCLSGTVNRMVWAR</sequence>
<dbReference type="STRING" id="1423810.FD19_GL000611"/>
<evidence type="ECO:0000313" key="3">
    <source>
        <dbReference type="EMBL" id="KRM88317.1"/>
    </source>
</evidence>
<organism evidence="3 4">
    <name type="scientific">Lacticaseibacillus thailandensis DSM 22698 = JCM 13996</name>
    <dbReference type="NCBI Taxonomy" id="1423810"/>
    <lineage>
        <taxon>Bacteria</taxon>
        <taxon>Bacillati</taxon>
        <taxon>Bacillota</taxon>
        <taxon>Bacilli</taxon>
        <taxon>Lactobacillales</taxon>
        <taxon>Lactobacillaceae</taxon>
        <taxon>Lacticaseibacillus</taxon>
    </lineage>
</organism>
<dbReference type="Pfam" id="PF04203">
    <property type="entry name" value="Sortase"/>
    <property type="match status" value="1"/>
</dbReference>
<evidence type="ECO:0000313" key="4">
    <source>
        <dbReference type="Proteomes" id="UP000051789"/>
    </source>
</evidence>
<name>A0A0R2C947_9LACO</name>
<keyword evidence="1" id="KW-0378">Hydrolase</keyword>
<dbReference type="GO" id="GO:0016787">
    <property type="term" value="F:hydrolase activity"/>
    <property type="evidence" value="ECO:0007669"/>
    <property type="project" value="UniProtKB-KW"/>
</dbReference>
<dbReference type="Proteomes" id="UP000051789">
    <property type="component" value="Unassembled WGS sequence"/>
</dbReference>
<protein>
    <recommendedName>
        <fullName evidence="5">Sortase</fullName>
    </recommendedName>
</protein>
<evidence type="ECO:0000256" key="2">
    <source>
        <dbReference type="SAM" id="MobiDB-lite"/>
    </source>
</evidence>